<evidence type="ECO:0000313" key="3">
    <source>
        <dbReference type="Proteomes" id="UP000439903"/>
    </source>
</evidence>
<dbReference type="Proteomes" id="UP000439903">
    <property type="component" value="Unassembled WGS sequence"/>
</dbReference>
<feature type="transmembrane region" description="Helical" evidence="1">
    <location>
        <begin position="47"/>
        <end position="65"/>
    </location>
</feature>
<dbReference type="EMBL" id="WTPW01002165">
    <property type="protein sequence ID" value="KAF0394056.1"/>
    <property type="molecule type" value="Genomic_DNA"/>
</dbReference>
<comment type="caution">
    <text evidence="2">The sequence shown here is derived from an EMBL/GenBank/DDBJ whole genome shotgun (WGS) entry which is preliminary data.</text>
</comment>
<keyword evidence="1" id="KW-0812">Transmembrane</keyword>
<gene>
    <name evidence="2" type="ORF">F8M41_010375</name>
</gene>
<accession>A0A8H4A3C3</accession>
<proteinExistence type="predicted"/>
<dbReference type="OrthoDB" id="2471276at2759"/>
<feature type="transmembrane region" description="Helical" evidence="1">
    <location>
        <begin position="6"/>
        <end position="27"/>
    </location>
</feature>
<keyword evidence="1" id="KW-1133">Transmembrane helix</keyword>
<evidence type="ECO:0000256" key="1">
    <source>
        <dbReference type="SAM" id="Phobius"/>
    </source>
</evidence>
<sequence length="440" mass="52057">MGKGISFIYNSINVHVVIEILNVIRMIKLIKKKENATKMNLMRQKNILYILNVKNFIGDVIIILVENVVKKAKFNDIKCLNCIERGIECKWSLFRTEEEYEKCKMLYHFFNNKVTMQIVKSMFDKDKGIILLQGILPKGTSKENLNYVEKIFGKCKIYHDLSKEKYCKCNFFNLNDLENCKICTIKCCKQRRKEQLDEEGSGPFQFRKYRFLSGSSDETVNKINNIILENYKKQKAIIDNNYSYKDMITDRSKWPTSFASTSQNLEKATRDEEKFKKKNIKRCWRPIVFYFYGNKGAGEEIVFLDEFYTKISWSEMINILNDTADSVEQKGRSSVPFVPKYIFMIAKKGPKELYNFGNCINDDDSCQQLHIDEDRIEKTISECKKINNGQGIYTILDDLVYWRKQIPDFKKQYLIKYPKCQPLFKYKQEYQLIQTELLNK</sequence>
<organism evidence="2 3">
    <name type="scientific">Gigaspora margarita</name>
    <dbReference type="NCBI Taxonomy" id="4874"/>
    <lineage>
        <taxon>Eukaryota</taxon>
        <taxon>Fungi</taxon>
        <taxon>Fungi incertae sedis</taxon>
        <taxon>Mucoromycota</taxon>
        <taxon>Glomeromycotina</taxon>
        <taxon>Glomeromycetes</taxon>
        <taxon>Diversisporales</taxon>
        <taxon>Gigasporaceae</taxon>
        <taxon>Gigaspora</taxon>
    </lineage>
</organism>
<protein>
    <submittedName>
        <fullName evidence="2">Uncharacterized protein</fullName>
    </submittedName>
</protein>
<name>A0A8H4A3C3_GIGMA</name>
<dbReference type="AlphaFoldDB" id="A0A8H4A3C3"/>
<reference evidence="2 3" key="1">
    <citation type="journal article" date="2019" name="Environ. Microbiol.">
        <title>At the nexus of three kingdoms: the genome of the mycorrhizal fungus Gigaspora margarita provides insights into plant, endobacterial and fungal interactions.</title>
        <authorList>
            <person name="Venice F."/>
            <person name="Ghignone S."/>
            <person name="Salvioli di Fossalunga A."/>
            <person name="Amselem J."/>
            <person name="Novero M."/>
            <person name="Xianan X."/>
            <person name="Sedzielewska Toro K."/>
            <person name="Morin E."/>
            <person name="Lipzen A."/>
            <person name="Grigoriev I.V."/>
            <person name="Henrissat B."/>
            <person name="Martin F.M."/>
            <person name="Bonfante P."/>
        </authorList>
    </citation>
    <scope>NUCLEOTIDE SEQUENCE [LARGE SCALE GENOMIC DNA]</scope>
    <source>
        <strain evidence="2 3">BEG34</strain>
    </source>
</reference>
<evidence type="ECO:0000313" key="2">
    <source>
        <dbReference type="EMBL" id="KAF0394056.1"/>
    </source>
</evidence>
<keyword evidence="3" id="KW-1185">Reference proteome</keyword>
<keyword evidence="1" id="KW-0472">Membrane</keyword>